<dbReference type="GO" id="GO:0005121">
    <property type="term" value="F:Toll binding"/>
    <property type="evidence" value="ECO:0007669"/>
    <property type="project" value="TreeGrafter"/>
</dbReference>
<evidence type="ECO:0000313" key="9">
    <source>
        <dbReference type="RefSeq" id="XP_011504796.1"/>
    </source>
</evidence>
<keyword evidence="8" id="KW-1185">Reference proteome</keyword>
<sequence>MGSELVFAFLLVLSAGLPRGGEAVIEGGPSSFGYDASSACGKPYSRLGRMRYHSLPCDFRRENWCTIAGNAYPWQAVRKFVQENQGLMKRMYGDEKHISILKSELEKNEVELELEDSHNHLYSDDDRYRIVTKVVVSVSNYRTYFNFIQFLYIFMAFYSSLFEQFHFEDDYEFDGTKPDEMEGRSTNREYLARSMNSGTSSKLDKPISNESPIGYRLHPNETPTAGAMTQSIFSKSSDNTPSSSTASSSVGKTSFSHRMKISPVELSTDQPQSTTVKGREEDASSSTKIAAVSLAQIAKIQNFSINEIPGQIDRMDVAVEELTELPDLLSETVLDTQVDGMDLEISTAHGTSSSTTERKPTNDGKNTFDDDDPKSQNNEKINESSQHQRHEYQQFRPRPQYRPPDLVKPETTNATKGQLFQDVAAKDKRDPPVLQVRGINACSVKEEVVAPFWANNTRGEVLALLNLYPFEQYVHWEKCTHENKQMYCRDGCRCEQQYRLHRLLAYDPNNECRGIFSDWFKFPSCCICRCYDLPVEFRVTSRSPRVLNRQKIKVRAPGLRHRQRPISSSAHV</sequence>
<feature type="region of interest" description="Disordered" evidence="5">
    <location>
        <begin position="232"/>
        <end position="286"/>
    </location>
</feature>
<keyword evidence="2 6" id="KW-0732">Signal</keyword>
<name>A0AAJ6YUX6_9HYME</name>
<protein>
    <submittedName>
        <fullName evidence="9">Uncharacterized protein LOC105367725</fullName>
    </submittedName>
</protein>
<dbReference type="FunFam" id="2.10.90.10:FF:000018">
    <property type="entry name" value="Spatzle 4"/>
    <property type="match status" value="1"/>
</dbReference>
<keyword evidence="4" id="KW-0325">Glycoprotein</keyword>
<feature type="chain" id="PRO_5042548287" evidence="6">
    <location>
        <begin position="24"/>
        <end position="572"/>
    </location>
</feature>
<feature type="compositionally biased region" description="Polar residues" evidence="5">
    <location>
        <begin position="265"/>
        <end position="276"/>
    </location>
</feature>
<gene>
    <name evidence="9" type="primary">LOC105367725</name>
</gene>
<dbReference type="Gene3D" id="2.10.90.10">
    <property type="entry name" value="Cystine-knot cytokines"/>
    <property type="match status" value="1"/>
</dbReference>
<accession>A0AAJ6YUX6</accession>
<feature type="region of interest" description="Disordered" evidence="5">
    <location>
        <begin position="345"/>
        <end position="419"/>
    </location>
</feature>
<proteinExistence type="predicted"/>
<feature type="compositionally biased region" description="Low complexity" evidence="5">
    <location>
        <begin position="234"/>
        <end position="254"/>
    </location>
</feature>
<keyword evidence="3" id="KW-1015">Disulfide bond</keyword>
<evidence type="ECO:0000256" key="2">
    <source>
        <dbReference type="ARBA" id="ARBA00022729"/>
    </source>
</evidence>
<dbReference type="RefSeq" id="XP_011504796.1">
    <property type="nucleotide sequence ID" value="XM_011506494.1"/>
</dbReference>
<dbReference type="Pfam" id="PF16077">
    <property type="entry name" value="Spaetzle"/>
    <property type="match status" value="1"/>
</dbReference>
<feature type="compositionally biased region" description="Basic and acidic residues" evidence="5">
    <location>
        <begin position="356"/>
        <end position="368"/>
    </location>
</feature>
<dbReference type="Proteomes" id="UP000695007">
    <property type="component" value="Unplaced"/>
</dbReference>
<dbReference type="PANTHER" id="PTHR23199">
    <property type="entry name" value="NEUROTROPHIN 1-RELATED"/>
    <property type="match status" value="1"/>
</dbReference>
<dbReference type="InterPro" id="IPR032104">
    <property type="entry name" value="Spaetzle"/>
</dbReference>
<dbReference type="InterPro" id="IPR029034">
    <property type="entry name" value="Cystine-knot_cytokine"/>
</dbReference>
<feature type="compositionally biased region" description="Basic and acidic residues" evidence="5">
    <location>
        <begin position="380"/>
        <end position="393"/>
    </location>
</feature>
<evidence type="ECO:0000256" key="3">
    <source>
        <dbReference type="ARBA" id="ARBA00023157"/>
    </source>
</evidence>
<dbReference type="GeneID" id="105367725"/>
<evidence type="ECO:0000256" key="6">
    <source>
        <dbReference type="SAM" id="SignalP"/>
    </source>
</evidence>
<dbReference type="GO" id="GO:0021556">
    <property type="term" value="P:central nervous system formation"/>
    <property type="evidence" value="ECO:0007669"/>
    <property type="project" value="TreeGrafter"/>
</dbReference>
<evidence type="ECO:0000259" key="7">
    <source>
        <dbReference type="Pfam" id="PF16077"/>
    </source>
</evidence>
<reference evidence="9" key="1">
    <citation type="submission" date="2025-08" db="UniProtKB">
        <authorList>
            <consortium name="RefSeq"/>
        </authorList>
    </citation>
    <scope>IDENTIFICATION</scope>
</reference>
<dbReference type="KEGG" id="csol:105367725"/>
<dbReference type="GO" id="GO:0005615">
    <property type="term" value="C:extracellular space"/>
    <property type="evidence" value="ECO:0007669"/>
    <property type="project" value="UniProtKB-ARBA"/>
</dbReference>
<dbReference type="GO" id="GO:0008083">
    <property type="term" value="F:growth factor activity"/>
    <property type="evidence" value="ECO:0007669"/>
    <property type="project" value="TreeGrafter"/>
</dbReference>
<evidence type="ECO:0000256" key="5">
    <source>
        <dbReference type="SAM" id="MobiDB-lite"/>
    </source>
</evidence>
<dbReference type="InterPro" id="IPR052444">
    <property type="entry name" value="Spz/Toll_ligand-like"/>
</dbReference>
<dbReference type="GO" id="GO:0045087">
    <property type="term" value="P:innate immune response"/>
    <property type="evidence" value="ECO:0007669"/>
    <property type="project" value="TreeGrafter"/>
</dbReference>
<evidence type="ECO:0000313" key="8">
    <source>
        <dbReference type="Proteomes" id="UP000695007"/>
    </source>
</evidence>
<evidence type="ECO:0000256" key="1">
    <source>
        <dbReference type="ARBA" id="ARBA00011748"/>
    </source>
</evidence>
<comment type="subunit">
    <text evidence="1">Homodimer; disulfide-linked.</text>
</comment>
<feature type="domain" description="Spaetzle" evidence="7">
    <location>
        <begin position="440"/>
        <end position="530"/>
    </location>
</feature>
<dbReference type="SUPFAM" id="SSF57501">
    <property type="entry name" value="Cystine-knot cytokines"/>
    <property type="match status" value="1"/>
</dbReference>
<dbReference type="PANTHER" id="PTHR23199:SF5">
    <property type="entry name" value="PROTEIN SPAETZLE 4"/>
    <property type="match status" value="1"/>
</dbReference>
<dbReference type="AlphaFoldDB" id="A0AAJ6YUX6"/>
<evidence type="ECO:0000256" key="4">
    <source>
        <dbReference type="ARBA" id="ARBA00023180"/>
    </source>
</evidence>
<feature type="signal peptide" evidence="6">
    <location>
        <begin position="1"/>
        <end position="23"/>
    </location>
</feature>
<organism evidence="8 9">
    <name type="scientific">Ceratosolen solmsi marchali</name>
    <dbReference type="NCBI Taxonomy" id="326594"/>
    <lineage>
        <taxon>Eukaryota</taxon>
        <taxon>Metazoa</taxon>
        <taxon>Ecdysozoa</taxon>
        <taxon>Arthropoda</taxon>
        <taxon>Hexapoda</taxon>
        <taxon>Insecta</taxon>
        <taxon>Pterygota</taxon>
        <taxon>Neoptera</taxon>
        <taxon>Endopterygota</taxon>
        <taxon>Hymenoptera</taxon>
        <taxon>Apocrita</taxon>
        <taxon>Proctotrupomorpha</taxon>
        <taxon>Chalcidoidea</taxon>
        <taxon>Agaonidae</taxon>
        <taxon>Agaoninae</taxon>
        <taxon>Ceratosolen</taxon>
    </lineage>
</organism>